<evidence type="ECO:0000313" key="5">
    <source>
        <dbReference type="EMBL" id="KAL1123635.1"/>
    </source>
</evidence>
<dbReference type="Proteomes" id="UP001558652">
    <property type="component" value="Unassembled WGS sequence"/>
</dbReference>
<dbReference type="InterPro" id="IPR009003">
    <property type="entry name" value="Peptidase_S1_PA"/>
</dbReference>
<keyword evidence="2" id="KW-0378">Hydrolase</keyword>
<dbReference type="Gene3D" id="2.40.10.10">
    <property type="entry name" value="Trypsin-like serine proteases"/>
    <property type="match status" value="2"/>
</dbReference>
<protein>
    <recommendedName>
        <fullName evidence="4">Peptidase S1 domain-containing protein</fullName>
    </recommendedName>
</protein>
<dbReference type="InterPro" id="IPR043504">
    <property type="entry name" value="Peptidase_S1_PA_chymotrypsin"/>
</dbReference>
<name>A0ABD0Y8F0_9HEMI</name>
<dbReference type="EMBL" id="JBFDAA010000012">
    <property type="protein sequence ID" value="KAL1123635.1"/>
    <property type="molecule type" value="Genomic_DNA"/>
</dbReference>
<evidence type="ECO:0000256" key="3">
    <source>
        <dbReference type="ARBA" id="ARBA00022825"/>
    </source>
</evidence>
<dbReference type="AlphaFoldDB" id="A0ABD0Y8F0"/>
<keyword evidence="3" id="KW-0720">Serine protease</keyword>
<dbReference type="SUPFAM" id="SSF50494">
    <property type="entry name" value="Trypsin-like serine proteases"/>
    <property type="match status" value="1"/>
</dbReference>
<evidence type="ECO:0000313" key="6">
    <source>
        <dbReference type="Proteomes" id="UP001558652"/>
    </source>
</evidence>
<keyword evidence="6" id="KW-1185">Reference proteome</keyword>
<organism evidence="5 6">
    <name type="scientific">Ranatra chinensis</name>
    <dbReference type="NCBI Taxonomy" id="642074"/>
    <lineage>
        <taxon>Eukaryota</taxon>
        <taxon>Metazoa</taxon>
        <taxon>Ecdysozoa</taxon>
        <taxon>Arthropoda</taxon>
        <taxon>Hexapoda</taxon>
        <taxon>Insecta</taxon>
        <taxon>Pterygota</taxon>
        <taxon>Neoptera</taxon>
        <taxon>Paraneoptera</taxon>
        <taxon>Hemiptera</taxon>
        <taxon>Heteroptera</taxon>
        <taxon>Panheteroptera</taxon>
        <taxon>Nepomorpha</taxon>
        <taxon>Nepidae</taxon>
        <taxon>Ranatrinae</taxon>
        <taxon>Ranatra</taxon>
    </lineage>
</organism>
<dbReference type="InterPro" id="IPR050127">
    <property type="entry name" value="Serine_Proteases_S1"/>
</dbReference>
<dbReference type="InterPro" id="IPR001254">
    <property type="entry name" value="Trypsin_dom"/>
</dbReference>
<keyword evidence="1" id="KW-0645">Protease</keyword>
<dbReference type="GO" id="GO:0008236">
    <property type="term" value="F:serine-type peptidase activity"/>
    <property type="evidence" value="ECO:0007669"/>
    <property type="project" value="UniProtKB-KW"/>
</dbReference>
<evidence type="ECO:0000256" key="1">
    <source>
        <dbReference type="ARBA" id="ARBA00022670"/>
    </source>
</evidence>
<proteinExistence type="predicted"/>
<dbReference type="GO" id="GO:0006508">
    <property type="term" value="P:proteolysis"/>
    <property type="evidence" value="ECO:0007669"/>
    <property type="project" value="UniProtKB-KW"/>
</dbReference>
<evidence type="ECO:0000256" key="2">
    <source>
        <dbReference type="ARBA" id="ARBA00022801"/>
    </source>
</evidence>
<dbReference type="SMART" id="SM00020">
    <property type="entry name" value="Tryp_SPc"/>
    <property type="match status" value="1"/>
</dbReference>
<dbReference type="CDD" id="cd00190">
    <property type="entry name" value="Tryp_SPc"/>
    <property type="match status" value="1"/>
</dbReference>
<reference evidence="5 6" key="1">
    <citation type="submission" date="2024-07" db="EMBL/GenBank/DDBJ databases">
        <title>Chromosome-level genome assembly of the water stick insect Ranatra chinensis (Heteroptera: Nepidae).</title>
        <authorList>
            <person name="Liu X."/>
        </authorList>
    </citation>
    <scope>NUCLEOTIDE SEQUENCE [LARGE SCALE GENOMIC DNA]</scope>
    <source>
        <strain evidence="5">Cailab_2021Rc</strain>
        <tissue evidence="5">Muscle</tissue>
    </source>
</reference>
<dbReference type="PROSITE" id="PS50240">
    <property type="entry name" value="TRYPSIN_DOM"/>
    <property type="match status" value="1"/>
</dbReference>
<sequence length="291" mass="33144">MASKRRNKFYENKKQEMTEIRTTNGSDREHKFRLAYLVENPCKGDWRIDGPQPERVIIHPLFDSETLANDIAIIRLEASVPYTPICLPRTNETGFLDFKLEPTVTQAEDGSKRQNMFYRNKKQETTEIGLGVDEGEATVIGYGSVVERRVYPCSLQEATLQLVPRAKCLRTPLGPNVKNLPRVVCAGRLEGGVDTCDRKELEEWRDNWVLQLGVRHPVVLGIVSFGVGCGRVGMPGIYTDVSAYLGWIRMNTGSYMDRVVWSYNDRLLRFKQKVLSRLGLRRPEDSDDSNS</sequence>
<comment type="caution">
    <text evidence="5">The sequence shown here is derived from an EMBL/GenBank/DDBJ whole genome shotgun (WGS) entry which is preliminary data.</text>
</comment>
<dbReference type="PANTHER" id="PTHR24264:SF54">
    <property type="entry name" value="PEPTIDASE S1 DOMAIN-CONTAINING PROTEIN"/>
    <property type="match status" value="1"/>
</dbReference>
<accession>A0ABD0Y8F0</accession>
<dbReference type="PANTHER" id="PTHR24264">
    <property type="entry name" value="TRYPSIN-RELATED"/>
    <property type="match status" value="1"/>
</dbReference>
<feature type="domain" description="Peptidase S1" evidence="4">
    <location>
        <begin position="54"/>
        <end position="253"/>
    </location>
</feature>
<evidence type="ECO:0000259" key="4">
    <source>
        <dbReference type="PROSITE" id="PS50240"/>
    </source>
</evidence>
<gene>
    <name evidence="5" type="ORF">AAG570_002711</name>
</gene>
<dbReference type="Pfam" id="PF00089">
    <property type="entry name" value="Trypsin"/>
    <property type="match status" value="1"/>
</dbReference>